<protein>
    <submittedName>
        <fullName evidence="3">Phosphatase PAP2 family protein</fullName>
    </submittedName>
</protein>
<dbReference type="Pfam" id="PF01569">
    <property type="entry name" value="PAP2"/>
    <property type="match status" value="1"/>
</dbReference>
<gene>
    <name evidence="3" type="ORF">ACFQ2T_10155</name>
</gene>
<evidence type="ECO:0000313" key="3">
    <source>
        <dbReference type="EMBL" id="MFD1122865.1"/>
    </source>
</evidence>
<organism evidence="3 4">
    <name type="scientific">Methylophilus flavus</name>
    <dbReference type="NCBI Taxonomy" id="640084"/>
    <lineage>
        <taxon>Bacteria</taxon>
        <taxon>Pseudomonadati</taxon>
        <taxon>Pseudomonadota</taxon>
        <taxon>Betaproteobacteria</taxon>
        <taxon>Nitrosomonadales</taxon>
        <taxon>Methylophilaceae</taxon>
        <taxon>Methylophilus</taxon>
    </lineage>
</organism>
<comment type="caution">
    <text evidence="3">The sequence shown here is derived from an EMBL/GenBank/DDBJ whole genome shotgun (WGS) entry which is preliminary data.</text>
</comment>
<keyword evidence="1" id="KW-0472">Membrane</keyword>
<dbReference type="EMBL" id="JBHTLN010000002">
    <property type="protein sequence ID" value="MFD1122865.1"/>
    <property type="molecule type" value="Genomic_DNA"/>
</dbReference>
<evidence type="ECO:0000256" key="1">
    <source>
        <dbReference type="SAM" id="Phobius"/>
    </source>
</evidence>
<feature type="domain" description="Phosphatidic acid phosphatase type 2/haloperoxidase" evidence="2">
    <location>
        <begin position="107"/>
        <end position="225"/>
    </location>
</feature>
<accession>A0ABW3PKX5</accession>
<feature type="transmembrane region" description="Helical" evidence="1">
    <location>
        <begin position="212"/>
        <end position="231"/>
    </location>
</feature>
<dbReference type="InterPro" id="IPR000326">
    <property type="entry name" value="PAP2/HPO"/>
</dbReference>
<dbReference type="RefSeq" id="WP_379034041.1">
    <property type="nucleotide sequence ID" value="NZ_JBHTLN010000002.1"/>
</dbReference>
<dbReference type="SUPFAM" id="SSF48317">
    <property type="entry name" value="Acid phosphatase/Vanadium-dependent haloperoxidase"/>
    <property type="match status" value="1"/>
</dbReference>
<keyword evidence="1" id="KW-1133">Transmembrane helix</keyword>
<evidence type="ECO:0000259" key="2">
    <source>
        <dbReference type="Pfam" id="PF01569"/>
    </source>
</evidence>
<dbReference type="InterPro" id="IPR036938">
    <property type="entry name" value="PAP2/HPO_sf"/>
</dbReference>
<keyword evidence="1" id="KW-0812">Transmembrane</keyword>
<feature type="transmembrane region" description="Helical" evidence="1">
    <location>
        <begin position="12"/>
        <end position="33"/>
    </location>
</feature>
<reference evidence="4" key="1">
    <citation type="journal article" date="2019" name="Int. J. Syst. Evol. Microbiol.">
        <title>The Global Catalogue of Microorganisms (GCM) 10K type strain sequencing project: providing services to taxonomists for standard genome sequencing and annotation.</title>
        <authorList>
            <consortium name="The Broad Institute Genomics Platform"/>
            <consortium name="The Broad Institute Genome Sequencing Center for Infectious Disease"/>
            <person name="Wu L."/>
            <person name="Ma J."/>
        </authorList>
    </citation>
    <scope>NUCLEOTIDE SEQUENCE [LARGE SCALE GENOMIC DNA]</scope>
    <source>
        <strain evidence="4">CCUG 58411</strain>
    </source>
</reference>
<dbReference type="Proteomes" id="UP001597206">
    <property type="component" value="Unassembled WGS sequence"/>
</dbReference>
<dbReference type="CDD" id="cd03396">
    <property type="entry name" value="PAP2_like_6"/>
    <property type="match status" value="1"/>
</dbReference>
<name>A0ABW3PKX5_9PROT</name>
<keyword evidence="4" id="KW-1185">Reference proteome</keyword>
<proteinExistence type="predicted"/>
<feature type="transmembrane region" description="Helical" evidence="1">
    <location>
        <begin position="64"/>
        <end position="86"/>
    </location>
</feature>
<sequence>MERWLTNKGLAWLWLLLGVSAIGIFAMANYTMLDLTLADRMFDFSRGQFTYQHAFFYDTVMHSYIKHLLLSVWLVLLVLAMLPTGFRPSWLSSAQQYRLRWVTALAVVHSGLVSWLKHQMPHACPWDITRYGGTSDWFPAFAAHTPQMNGHCFPAGHASSGLWLSALCLCWLPQHPRKALLMAVAGLAAGFALGWCQQLRGAHFLSHTLTSLWLMCALLLCVLSFSSNGYASSPYSKSSYV</sequence>
<evidence type="ECO:0000313" key="4">
    <source>
        <dbReference type="Proteomes" id="UP001597206"/>
    </source>
</evidence>
<feature type="transmembrane region" description="Helical" evidence="1">
    <location>
        <begin position="179"/>
        <end position="200"/>
    </location>
</feature>